<comment type="caution">
    <text evidence="1">The sequence shown here is derived from an EMBL/GenBank/DDBJ whole genome shotgun (WGS) entry which is preliminary data.</text>
</comment>
<gene>
    <name evidence="1" type="ORF">DHETER_LOCUS15282</name>
</gene>
<keyword evidence="2" id="KW-1185">Reference proteome</keyword>
<feature type="non-terminal residue" evidence="1">
    <location>
        <position position="1"/>
    </location>
</feature>
<feature type="non-terminal residue" evidence="1">
    <location>
        <position position="56"/>
    </location>
</feature>
<proteinExistence type="predicted"/>
<protein>
    <submittedName>
        <fullName evidence="1">7486_t:CDS:1</fullName>
    </submittedName>
</protein>
<evidence type="ECO:0000313" key="1">
    <source>
        <dbReference type="EMBL" id="CAG8761335.1"/>
    </source>
</evidence>
<reference evidence="1" key="1">
    <citation type="submission" date="2021-06" db="EMBL/GenBank/DDBJ databases">
        <authorList>
            <person name="Kallberg Y."/>
            <person name="Tangrot J."/>
            <person name="Rosling A."/>
        </authorList>
    </citation>
    <scope>NUCLEOTIDE SEQUENCE</scope>
    <source>
        <strain evidence="1">IL203A</strain>
    </source>
</reference>
<name>A0ACA9QU87_9GLOM</name>
<organism evidence="1 2">
    <name type="scientific">Dentiscutata heterogama</name>
    <dbReference type="NCBI Taxonomy" id="1316150"/>
    <lineage>
        <taxon>Eukaryota</taxon>
        <taxon>Fungi</taxon>
        <taxon>Fungi incertae sedis</taxon>
        <taxon>Mucoromycota</taxon>
        <taxon>Glomeromycotina</taxon>
        <taxon>Glomeromycetes</taxon>
        <taxon>Diversisporales</taxon>
        <taxon>Gigasporaceae</taxon>
        <taxon>Dentiscutata</taxon>
    </lineage>
</organism>
<evidence type="ECO:0000313" key="2">
    <source>
        <dbReference type="Proteomes" id="UP000789702"/>
    </source>
</evidence>
<accession>A0ACA9QU87</accession>
<sequence>KSNLISKTKDSIKYFMATLNEILELKYLPTGFHIAHLPLLDACNKCTIPIRYSTSK</sequence>
<dbReference type="EMBL" id="CAJVPU010051462">
    <property type="protein sequence ID" value="CAG8761335.1"/>
    <property type="molecule type" value="Genomic_DNA"/>
</dbReference>
<dbReference type="Proteomes" id="UP000789702">
    <property type="component" value="Unassembled WGS sequence"/>
</dbReference>